<evidence type="ECO:0000313" key="7">
    <source>
        <dbReference type="EMBL" id="MDB2002070.1"/>
    </source>
</evidence>
<dbReference type="InterPro" id="IPR017871">
    <property type="entry name" value="ABC_transporter-like_CS"/>
</dbReference>
<organism evidence="7 8">
    <name type="scientific">Clostridium symbiosum</name>
    <name type="common">Bacteroides symbiosus</name>
    <dbReference type="NCBI Taxonomy" id="1512"/>
    <lineage>
        <taxon>Bacteria</taxon>
        <taxon>Bacillati</taxon>
        <taxon>Bacillota</taxon>
        <taxon>Clostridia</taxon>
        <taxon>Lachnospirales</taxon>
        <taxon>Lachnospiraceae</taxon>
        <taxon>Otoolea</taxon>
    </lineage>
</organism>
<gene>
    <name evidence="7" type="primary">ccmA</name>
    <name evidence="7" type="ORF">PM006_17885</name>
</gene>
<name>A0AAW6AW59_CLOSY</name>
<dbReference type="GO" id="GO:0016887">
    <property type="term" value="F:ATP hydrolysis activity"/>
    <property type="evidence" value="ECO:0007669"/>
    <property type="project" value="InterPro"/>
</dbReference>
<dbReference type="AlphaFoldDB" id="A0AAW6AW59"/>
<feature type="domain" description="ABC transporter" evidence="6">
    <location>
        <begin position="2"/>
        <end position="222"/>
    </location>
</feature>
<dbReference type="PANTHER" id="PTHR42711">
    <property type="entry name" value="ABC TRANSPORTER ATP-BINDING PROTEIN"/>
    <property type="match status" value="1"/>
</dbReference>
<evidence type="ECO:0000256" key="5">
    <source>
        <dbReference type="ARBA" id="ARBA00022840"/>
    </source>
</evidence>
<accession>A0AAW6AW59</accession>
<evidence type="ECO:0000259" key="6">
    <source>
        <dbReference type="PROSITE" id="PS50893"/>
    </source>
</evidence>
<proteinExistence type="inferred from homology"/>
<dbReference type="InterPro" id="IPR005895">
    <property type="entry name" value="ABC_transptr_haem_export_CcmA"/>
</dbReference>
<dbReference type="EMBL" id="JAQLGM010000057">
    <property type="protein sequence ID" value="MDB2002070.1"/>
    <property type="molecule type" value="Genomic_DNA"/>
</dbReference>
<dbReference type="PROSITE" id="PS00211">
    <property type="entry name" value="ABC_TRANSPORTER_1"/>
    <property type="match status" value="1"/>
</dbReference>
<dbReference type="RefSeq" id="WP_150028289.1">
    <property type="nucleotide sequence ID" value="NZ_CACRUA010000019.1"/>
</dbReference>
<dbReference type="SUPFAM" id="SSF52540">
    <property type="entry name" value="P-loop containing nucleoside triphosphate hydrolases"/>
    <property type="match status" value="1"/>
</dbReference>
<dbReference type="PANTHER" id="PTHR42711:SF5">
    <property type="entry name" value="ABC TRANSPORTER ATP-BINDING PROTEIN NATA"/>
    <property type="match status" value="1"/>
</dbReference>
<dbReference type="InterPro" id="IPR050763">
    <property type="entry name" value="ABC_transporter_ATP-binding"/>
</dbReference>
<dbReference type="InterPro" id="IPR027417">
    <property type="entry name" value="P-loop_NTPase"/>
</dbReference>
<evidence type="ECO:0000256" key="4">
    <source>
        <dbReference type="ARBA" id="ARBA00022748"/>
    </source>
</evidence>
<dbReference type="Pfam" id="PF00005">
    <property type="entry name" value="ABC_tran"/>
    <property type="match status" value="1"/>
</dbReference>
<comment type="caution">
    <text evidence="7">The sequence shown here is derived from an EMBL/GenBank/DDBJ whole genome shotgun (WGS) entry which is preliminary data.</text>
</comment>
<dbReference type="CDD" id="cd03230">
    <property type="entry name" value="ABC_DR_subfamily_A"/>
    <property type="match status" value="1"/>
</dbReference>
<evidence type="ECO:0000313" key="8">
    <source>
        <dbReference type="Proteomes" id="UP001300871"/>
    </source>
</evidence>
<keyword evidence="3" id="KW-0547">Nucleotide-binding</keyword>
<dbReference type="GO" id="GO:0022857">
    <property type="term" value="F:transmembrane transporter activity"/>
    <property type="evidence" value="ECO:0007669"/>
    <property type="project" value="InterPro"/>
</dbReference>
<comment type="similarity">
    <text evidence="1">Belongs to the ABC transporter superfamily.</text>
</comment>
<evidence type="ECO:0000256" key="2">
    <source>
        <dbReference type="ARBA" id="ARBA00022448"/>
    </source>
</evidence>
<keyword evidence="4" id="KW-0201">Cytochrome c-type biogenesis</keyword>
<protein>
    <submittedName>
        <fullName evidence="7">Heme ABC exporter ATP-binding protein CcmA</fullName>
    </submittedName>
</protein>
<evidence type="ECO:0000256" key="3">
    <source>
        <dbReference type="ARBA" id="ARBA00022741"/>
    </source>
</evidence>
<dbReference type="GeneID" id="57970359"/>
<dbReference type="Gene3D" id="3.40.50.300">
    <property type="entry name" value="P-loop containing nucleotide triphosphate hydrolases"/>
    <property type="match status" value="1"/>
</dbReference>
<reference evidence="7" key="1">
    <citation type="submission" date="2023-01" db="EMBL/GenBank/DDBJ databases">
        <title>Human gut microbiome strain richness.</title>
        <authorList>
            <person name="Chen-Liaw A."/>
        </authorList>
    </citation>
    <scope>NUCLEOTIDE SEQUENCE</scope>
    <source>
        <strain evidence="7">B1_m1001713B170214d0_201011</strain>
    </source>
</reference>
<dbReference type="InterPro" id="IPR003439">
    <property type="entry name" value="ABC_transporter-like_ATP-bd"/>
</dbReference>
<dbReference type="PROSITE" id="PS50893">
    <property type="entry name" value="ABC_TRANSPORTER_2"/>
    <property type="match status" value="1"/>
</dbReference>
<keyword evidence="5 7" id="KW-0067">ATP-binding</keyword>
<keyword evidence="2" id="KW-0813">Transport</keyword>
<dbReference type="GO" id="GO:0005524">
    <property type="term" value="F:ATP binding"/>
    <property type="evidence" value="ECO:0007669"/>
    <property type="project" value="UniProtKB-KW"/>
</dbReference>
<dbReference type="InterPro" id="IPR003593">
    <property type="entry name" value="AAA+_ATPase"/>
</dbReference>
<dbReference type="NCBIfam" id="TIGR01189">
    <property type="entry name" value="ccmA"/>
    <property type="match status" value="1"/>
</dbReference>
<sequence>MLEVKGISKHYKNKQILNGISFAAGPGQCVGIAGGNGCGKTTLLSILAGVNRPDRGSICFDGMEAVGNRKVFERNAAYVPQENPLIPELTARDNYRLWFKGDKAELERDLEEGVGKFLGLTEFLGTPAGKLSGGQKKRLSIASALSNQASLLIMDEPGAALDLEAKEEILTYIRNYLKNGGTVILTSHETQELSICTKLFVMKKGLLMPVTEKLSAAELVLLF</sequence>
<evidence type="ECO:0000256" key="1">
    <source>
        <dbReference type="ARBA" id="ARBA00005417"/>
    </source>
</evidence>
<dbReference type="SMART" id="SM00382">
    <property type="entry name" value="AAA"/>
    <property type="match status" value="1"/>
</dbReference>
<dbReference type="GO" id="GO:0017004">
    <property type="term" value="P:cytochrome complex assembly"/>
    <property type="evidence" value="ECO:0007669"/>
    <property type="project" value="UniProtKB-KW"/>
</dbReference>
<dbReference type="Proteomes" id="UP001300871">
    <property type="component" value="Unassembled WGS sequence"/>
</dbReference>